<dbReference type="GO" id="GO:0006351">
    <property type="term" value="P:DNA-templated transcription"/>
    <property type="evidence" value="ECO:0007669"/>
    <property type="project" value="InterPro"/>
</dbReference>
<accession>A0A7H8QMF8</accession>
<protein>
    <recommendedName>
        <fullName evidence="3">Xylanolytic transcriptional activator regulatory domain-containing protein</fullName>
    </recommendedName>
</protein>
<dbReference type="InterPro" id="IPR007219">
    <property type="entry name" value="XnlR_reg_dom"/>
</dbReference>
<dbReference type="PANTHER" id="PTHR46910">
    <property type="entry name" value="TRANSCRIPTION FACTOR PDR1"/>
    <property type="match status" value="1"/>
</dbReference>
<keyword evidence="1" id="KW-0539">Nucleus</keyword>
<keyword evidence="5" id="KW-1185">Reference proteome</keyword>
<evidence type="ECO:0000313" key="5">
    <source>
        <dbReference type="Proteomes" id="UP000509510"/>
    </source>
</evidence>
<dbReference type="OrthoDB" id="39175at2759"/>
<dbReference type="GO" id="GO:0003700">
    <property type="term" value="F:DNA-binding transcription factor activity"/>
    <property type="evidence" value="ECO:0007669"/>
    <property type="project" value="InterPro"/>
</dbReference>
<dbReference type="GeneID" id="55989320"/>
<feature type="region of interest" description="Disordered" evidence="2">
    <location>
        <begin position="1"/>
        <end position="96"/>
    </location>
</feature>
<dbReference type="EMBL" id="CP055898">
    <property type="protein sequence ID" value="QKX54721.1"/>
    <property type="molecule type" value="Genomic_DNA"/>
</dbReference>
<gene>
    <name evidence="4" type="ORF">TRUGW13939_01810</name>
</gene>
<dbReference type="AlphaFoldDB" id="A0A7H8QMF8"/>
<evidence type="ECO:0000313" key="4">
    <source>
        <dbReference type="EMBL" id="QKX54721.1"/>
    </source>
</evidence>
<sequence length="646" mass="72505">MENRMTDMQRQIDSMSAQIRALQNKSKWPNNSTPSDMSATHHADGRWASRGRPVSPSYVGPTSGEFGLNALPDDANEDETEHSEDALTSVPVSPRLQGQRQISNIPSNPLLALSETDALKLVDMYEDAIGKMYPIVDLKSIRRYIVDYYRRRQNGSVDNLNTPQNGNQDWWFSARDAEILKIVLAIALISESHGRSELGDILAANVENTFASTRTQVPEVDMKELIILSLVALYHSLRDDDVLAWRTIGSAARGALQLGLHRWDTWLRTGGIFPGDLERSWAINLFWCLYVFDKEFSFETGLPFAMRDSEIDTNLPEPVEYNPYLTCMISYCRVGSNIWDLVVGWGGTARAVTADNCAYLDFQIKQWQDSIPHEFRLKNDHGGWALSTESEWLAVSQVLFHMRANQLGILVYKQNLLDTQTIQNNLDGAKTAVDKARDTIQTLDKFSSVLALYSHRPEPFNRFLFSALATLFLAVSHAPNVFTQLCRSDFYKALDTLKRSPTRGKYSRRLQKVIKNLKRINIKRRPNNNEVLYRPMAGPKISTQTSLADPIPITPTTLPASIDNADYDTVPSSLVHEGGFGNNTYSDLTDFFELAGDCFLDSQTDNIGSEIPGQGVAAEPARQGAYSIDIFQAEDETLTRLMVGLL</sequence>
<evidence type="ECO:0000256" key="1">
    <source>
        <dbReference type="ARBA" id="ARBA00023242"/>
    </source>
</evidence>
<dbReference type="RefSeq" id="XP_035340900.1">
    <property type="nucleotide sequence ID" value="XM_035485007.1"/>
</dbReference>
<feature type="domain" description="Xylanolytic transcriptional activator regulatory" evidence="3">
    <location>
        <begin position="244"/>
        <end position="322"/>
    </location>
</feature>
<evidence type="ECO:0000259" key="3">
    <source>
        <dbReference type="SMART" id="SM00906"/>
    </source>
</evidence>
<dbReference type="GO" id="GO:0008270">
    <property type="term" value="F:zinc ion binding"/>
    <property type="evidence" value="ECO:0007669"/>
    <property type="project" value="InterPro"/>
</dbReference>
<dbReference type="SMART" id="SM00906">
    <property type="entry name" value="Fungal_trans"/>
    <property type="match status" value="1"/>
</dbReference>
<dbReference type="PANTHER" id="PTHR46910:SF13">
    <property type="entry name" value="SPECIFIC TRANSCRIPTION FACTOR, PUTATIVE (AFU_ORTHOLOGUE AFUA_4G06190)-RELATED"/>
    <property type="match status" value="1"/>
</dbReference>
<name>A0A7H8QMF8_TALRU</name>
<dbReference type="KEGG" id="trg:TRUGW13939_01810"/>
<dbReference type="InterPro" id="IPR050987">
    <property type="entry name" value="AtrR-like"/>
</dbReference>
<feature type="compositionally biased region" description="Polar residues" evidence="2">
    <location>
        <begin position="8"/>
        <end position="38"/>
    </location>
</feature>
<organism evidence="4 5">
    <name type="scientific">Talaromyces rugulosus</name>
    <name type="common">Penicillium rugulosum</name>
    <dbReference type="NCBI Taxonomy" id="121627"/>
    <lineage>
        <taxon>Eukaryota</taxon>
        <taxon>Fungi</taxon>
        <taxon>Dikarya</taxon>
        <taxon>Ascomycota</taxon>
        <taxon>Pezizomycotina</taxon>
        <taxon>Eurotiomycetes</taxon>
        <taxon>Eurotiomycetidae</taxon>
        <taxon>Eurotiales</taxon>
        <taxon>Trichocomaceae</taxon>
        <taxon>Talaromyces</taxon>
        <taxon>Talaromyces sect. Islandici</taxon>
    </lineage>
</organism>
<dbReference type="Proteomes" id="UP000509510">
    <property type="component" value="Chromosome I"/>
</dbReference>
<dbReference type="Pfam" id="PF04082">
    <property type="entry name" value="Fungal_trans"/>
    <property type="match status" value="1"/>
</dbReference>
<proteinExistence type="predicted"/>
<dbReference type="GO" id="GO:0003677">
    <property type="term" value="F:DNA binding"/>
    <property type="evidence" value="ECO:0007669"/>
    <property type="project" value="InterPro"/>
</dbReference>
<reference evidence="5" key="1">
    <citation type="submission" date="2020-06" db="EMBL/GenBank/DDBJ databases">
        <title>A chromosome-scale genome assembly of Talaromyces rugulosus W13939.</title>
        <authorList>
            <person name="Wang B."/>
            <person name="Guo L."/>
            <person name="Ye K."/>
            <person name="Wang L."/>
        </authorList>
    </citation>
    <scope>NUCLEOTIDE SEQUENCE [LARGE SCALE GENOMIC DNA]</scope>
    <source>
        <strain evidence="5">W13939</strain>
    </source>
</reference>
<evidence type="ECO:0000256" key="2">
    <source>
        <dbReference type="SAM" id="MobiDB-lite"/>
    </source>
</evidence>
<dbReference type="CDD" id="cd12148">
    <property type="entry name" value="fungal_TF_MHR"/>
    <property type="match status" value="1"/>
</dbReference>